<evidence type="ECO:0000259" key="9">
    <source>
        <dbReference type="Pfam" id="PF25023"/>
    </source>
</evidence>
<feature type="domain" description="Teneurin-like YD-shell" evidence="9">
    <location>
        <begin position="1452"/>
        <end position="1744"/>
    </location>
</feature>
<evidence type="ECO:0000313" key="11">
    <source>
        <dbReference type="Proteomes" id="UP000237797"/>
    </source>
</evidence>
<evidence type="ECO:0000259" key="8">
    <source>
        <dbReference type="Pfam" id="PF24517"/>
    </source>
</evidence>
<evidence type="ECO:0000259" key="7">
    <source>
        <dbReference type="Pfam" id="PF20148"/>
    </source>
</evidence>
<organism evidence="10 11">
    <name type="scientific">Planifilum fimeticola</name>
    <dbReference type="NCBI Taxonomy" id="201975"/>
    <lineage>
        <taxon>Bacteria</taxon>
        <taxon>Bacillati</taxon>
        <taxon>Bacillota</taxon>
        <taxon>Bacilli</taxon>
        <taxon>Bacillales</taxon>
        <taxon>Thermoactinomycetaceae</taxon>
        <taxon>Planifilum</taxon>
    </lineage>
</organism>
<dbReference type="RefSeq" id="WP_106345131.1">
    <property type="nucleotide sequence ID" value="NZ_PVNE01000011.1"/>
</dbReference>
<dbReference type="OrthoDB" id="41445at2"/>
<keyword evidence="4" id="KW-0677">Repeat</keyword>
<feature type="signal peptide" evidence="6">
    <location>
        <begin position="1"/>
        <end position="30"/>
    </location>
</feature>
<feature type="region of interest" description="Disordered" evidence="5">
    <location>
        <begin position="788"/>
        <end position="833"/>
    </location>
</feature>
<dbReference type="NCBIfam" id="NF033679">
    <property type="entry name" value="DNRLRE_dom"/>
    <property type="match status" value="1"/>
</dbReference>
<keyword evidence="11" id="KW-1185">Reference proteome</keyword>
<dbReference type="GO" id="GO:0005576">
    <property type="term" value="C:extracellular region"/>
    <property type="evidence" value="ECO:0007669"/>
    <property type="project" value="UniProtKB-SubCell"/>
</dbReference>
<dbReference type="Pfam" id="PF20148">
    <property type="entry name" value="DUF6531"/>
    <property type="match status" value="1"/>
</dbReference>
<dbReference type="PANTHER" id="PTHR32305:SF15">
    <property type="entry name" value="PROTEIN RHSA-RELATED"/>
    <property type="match status" value="1"/>
</dbReference>
<dbReference type="InterPro" id="IPR045351">
    <property type="entry name" value="DUF6531"/>
</dbReference>
<evidence type="ECO:0000256" key="2">
    <source>
        <dbReference type="ARBA" id="ARBA00022525"/>
    </source>
</evidence>
<comment type="subcellular location">
    <subcellularLocation>
        <location evidence="1">Secreted</location>
    </subcellularLocation>
</comment>
<dbReference type="EMBL" id="PVNE01000011">
    <property type="protein sequence ID" value="PRX40755.1"/>
    <property type="molecule type" value="Genomic_DNA"/>
</dbReference>
<keyword evidence="2" id="KW-0964">Secreted</keyword>
<dbReference type="InterPro" id="IPR050708">
    <property type="entry name" value="T6SS_VgrG/RHS"/>
</dbReference>
<feature type="compositionally biased region" description="Polar residues" evidence="5">
    <location>
        <begin position="788"/>
        <end position="826"/>
    </location>
</feature>
<accession>A0A2T0LF20</accession>
<comment type="caution">
    <text evidence="10">The sequence shown here is derived from an EMBL/GenBank/DDBJ whole genome shotgun (WGS) entry which is preliminary data.</text>
</comment>
<gene>
    <name evidence="10" type="ORF">CLV97_111104</name>
</gene>
<proteinExistence type="predicted"/>
<dbReference type="InterPro" id="IPR006530">
    <property type="entry name" value="YD"/>
</dbReference>
<dbReference type="Pfam" id="PF24517">
    <property type="entry name" value="CBM96"/>
    <property type="match status" value="1"/>
</dbReference>
<dbReference type="Proteomes" id="UP000237797">
    <property type="component" value="Unassembled WGS sequence"/>
</dbReference>
<dbReference type="NCBIfam" id="TIGR03696">
    <property type="entry name" value="Rhs_assc_core"/>
    <property type="match status" value="1"/>
</dbReference>
<dbReference type="InterPro" id="IPR055372">
    <property type="entry name" value="CBM96"/>
</dbReference>
<feature type="chain" id="PRO_5038873078" evidence="6">
    <location>
        <begin position="31"/>
        <end position="1863"/>
    </location>
</feature>
<dbReference type="Pfam" id="PF25023">
    <property type="entry name" value="TEN_YD-shell"/>
    <property type="match status" value="2"/>
</dbReference>
<dbReference type="InterPro" id="IPR056823">
    <property type="entry name" value="TEN-like_YD-shell"/>
</dbReference>
<name>A0A2T0LF20_9BACL</name>
<evidence type="ECO:0000256" key="6">
    <source>
        <dbReference type="SAM" id="SignalP"/>
    </source>
</evidence>
<keyword evidence="3 6" id="KW-0732">Signal</keyword>
<dbReference type="NCBIfam" id="TIGR01643">
    <property type="entry name" value="YD_repeat_2x"/>
    <property type="match status" value="14"/>
</dbReference>
<evidence type="ECO:0000256" key="4">
    <source>
        <dbReference type="ARBA" id="ARBA00022737"/>
    </source>
</evidence>
<dbReference type="Gene3D" id="2.60.120.260">
    <property type="entry name" value="Galactose-binding domain-like"/>
    <property type="match status" value="1"/>
</dbReference>
<feature type="compositionally biased region" description="Basic and acidic residues" evidence="5">
    <location>
        <begin position="1032"/>
        <end position="1045"/>
    </location>
</feature>
<feature type="region of interest" description="Disordered" evidence="5">
    <location>
        <begin position="1032"/>
        <end position="1061"/>
    </location>
</feature>
<feature type="domain" description="Teneurin-like YD-shell" evidence="9">
    <location>
        <begin position="1205"/>
        <end position="1340"/>
    </location>
</feature>
<protein>
    <submittedName>
        <fullName evidence="10">RHS repeat-associated protein</fullName>
    </submittedName>
</protein>
<dbReference type="InterPro" id="IPR022385">
    <property type="entry name" value="Rhs_assc_core"/>
</dbReference>
<sequence length="1863" mass="209401">MKMKWRKTLAFVSCVLVIALIGATVLPDYAQAYAAKQTLKKRELTELRTENSKTYYDPDKKKYIMEEYLEPIHYKKNGVWVEIDNTVRSAKAKETLDADLPYINGGNKYRVGFAKTSRAKKLVRFQLGRARVDFGLVDGEDVRAVIKDNKVVYPGVHPDTDLVYYTDHSGIKEEWMLKKYNGQTRFSMTLNTQNVEAKPQKDGSIRFVDKQGKELFVMPRPFMEDAALHSTNQVRFELREEGNRTYLDLILDEEWLKDPERVYPVRVDPSLVVQGTYDTFDSFVSESQPKANFGGYIYLITGTHPDYGKTRSYIKFSLKPLLSGAKITSAKLTLNQYLTTTATRQVNVYPVTSDWDSKTITWNNQPTTGSMLSSTSVSGPGAYDFDLTSLVRKWYSGTTKNHGVMLRLNTETEDRKSYRSSDYAVDPSHKPKLTIEYTIEPIGVESFWTSTVADVNTYNGNFFLQETDVNIPGRGIPVSVERAYNSRSTSNGIFGYGWTSNLEQNLVDSGDGPILYTDEDGTPHTFTPNGDGTYEAPGGVYLELEKKSDGTYVLTDKEQTQFRFNTSGRLTSIVDANGNTTTISYTGSNPTRITDASGRTVILTYDSNNLVTKVTDPANRTVEYDYDAAGNLTKVTRKDAAGTVMASVSYEYDANHNMTAITDPNGNRRTVTYDAQDRVASISYPITVNGKVQTATTTFAYDTTNKLTTVTDPKGTKTLYTHNAYGNVVQITEDPTGFNYKHTFQYDDKNQLISQKDANANASGSSATYNYTYDENGNLISVTNPLNETSTTQYDENNNPIKETDPEGNTTENEFDDQGNQTSTTDPAEKSSAMKHDAYGNVIEETTPMSPGNNLAFNGNAEIDNNSNNWPDNWYQWTESGSQPVTWADGGLTVEGITLGNKSMKVTNPGEDTIIGINKNIPYDPNKTYFASGYVKVDNAKGIAGIQATGYDANGNITKRIKSKEISGTQGPIRLHAVVEPGAFPSNTTSFRIRAYVFDKNGQTDGTYWFDGLQVEEEFYGGFNLVENSSFERDDNSDKVPDHWKMSSTKESVDGVTTDEKHTGNRSVKWVGRSDRWKSYFQDIPVSGNAGAVFTVSSFSKVQDPNPNGGIYGYIIRTYQGSTLQETFTFHFSKKKSHDWEHKAAEIRTTKPFDRIRVFLDYSEQTGTAWFDTVKVIPGSITTRHQYDANGNYRTKTTDPAGRVVENTYDTVGNVTSEKKATDTTSFAYDGLDRLTQVTDAKNGVTKYEYDANGNKTKVINAKNKATVYTYNELNQVKSVTDPLNKTTRFDYDINGNQTKVTYPNGNTVETGYNAVNRETSVSHNGTKRYSFEYDPNGNVTKETDHANNEVTTYAYDADNKLKTVSEPNSNRTDYTYDKNGNVTERKVTAGTATVTHGFTYNRLDQLVRITENGANRAWFTYDEGDRIAGRKNGDGSVSLFRYNGAGDLIEQVNLDKNGVILDSFTYAYDAKGNITSVTSSAGTTTYAYDALEQLVKETRPDGTVIEYTYDAVGNRLTKKVTKDGNSTTTTYTYDDADQLTEVNGTSYTYDANGNLTNDGNRTYVYDAENRLIAVKDSGGNTIASFTYRADGMRKTMTTAAGTITFHYDENNNVVYETDESNQIVASYTYGPNNEPVSMARGGKTYYYQTNYRGDVLALTDSSGNVVATYEYDAFGRLLKETGTVENPYRYAGYRYDKETGLYYLQSRYYNPETGRFLTRDVFEGVNDEPLTINKYIYTVNNPVLNVDPDGFHGYKRWKTKKYEYYQRSYKYGWFQWLSAHILNFYISQVLSRLVKPLRGICKKCADAASYVLARFIARVPPRNSRITVTYRRKLGTSKWYVRYRVVRPNGRVFDDTGYRRIR</sequence>
<dbReference type="InterPro" id="IPR031325">
    <property type="entry name" value="RHS_repeat"/>
</dbReference>
<evidence type="ECO:0000256" key="1">
    <source>
        <dbReference type="ARBA" id="ARBA00004613"/>
    </source>
</evidence>
<feature type="domain" description="DUF6531" evidence="7">
    <location>
        <begin position="455"/>
        <end position="526"/>
    </location>
</feature>
<dbReference type="PANTHER" id="PTHR32305">
    <property type="match status" value="1"/>
</dbReference>
<dbReference type="Gene3D" id="2.180.10.10">
    <property type="entry name" value="RHS repeat-associated core"/>
    <property type="match status" value="3"/>
</dbReference>
<evidence type="ECO:0000256" key="5">
    <source>
        <dbReference type="SAM" id="MobiDB-lite"/>
    </source>
</evidence>
<evidence type="ECO:0000256" key="3">
    <source>
        <dbReference type="ARBA" id="ARBA00022729"/>
    </source>
</evidence>
<feature type="domain" description="Carbohydrate-binding module family 96" evidence="8">
    <location>
        <begin position="280"/>
        <end position="436"/>
    </location>
</feature>
<evidence type="ECO:0000313" key="10">
    <source>
        <dbReference type="EMBL" id="PRX40755.1"/>
    </source>
</evidence>
<dbReference type="Pfam" id="PF05593">
    <property type="entry name" value="RHS_repeat"/>
    <property type="match status" value="6"/>
</dbReference>
<dbReference type="Gene3D" id="2.60.120.970">
    <property type="match status" value="1"/>
</dbReference>
<reference evidence="10 11" key="1">
    <citation type="submission" date="2018-03" db="EMBL/GenBank/DDBJ databases">
        <title>Genomic Encyclopedia of Archaeal and Bacterial Type Strains, Phase II (KMG-II): from individual species to whole genera.</title>
        <authorList>
            <person name="Goeker M."/>
        </authorList>
    </citation>
    <scope>NUCLEOTIDE SEQUENCE [LARGE SCALE GENOMIC DNA]</scope>
    <source>
        <strain evidence="10 11">DSM 44946</strain>
    </source>
</reference>